<accession>A0A395R4M9</accession>
<comment type="subcellular location">
    <subcellularLocation>
        <location evidence="1">Cell membrane</location>
        <topology evidence="1">Multi-pass membrane protein</topology>
    </subcellularLocation>
</comment>
<proteinExistence type="inferred from homology"/>
<comment type="similarity">
    <text evidence="2">Belongs to the DoxX family.</text>
</comment>
<keyword evidence="5 7" id="KW-1133">Transmembrane helix</keyword>
<reference evidence="8 9" key="1">
    <citation type="journal article" date="2018" name="Syst. Appl. Microbiol.">
        <title>Pseudomonas gallaeciensis sp. nov., isolated from crude-oil-contaminated intertidal sand samples after the Prestige oil spill.</title>
        <authorList>
            <person name="Mulet M."/>
            <person name="Sanchez D."/>
            <person name="Rodriguez A.C."/>
            <person name="Nogales B."/>
            <person name="Bosch R."/>
            <person name="Busquets A."/>
            <person name="Gomila M."/>
            <person name="Lalucat J."/>
            <person name="Garcia-Valdes E."/>
        </authorList>
    </citation>
    <scope>NUCLEOTIDE SEQUENCE [LARGE SCALE GENOMIC DNA]</scope>
    <source>
        <strain evidence="8 9">V113</strain>
    </source>
</reference>
<evidence type="ECO:0000256" key="3">
    <source>
        <dbReference type="ARBA" id="ARBA00022475"/>
    </source>
</evidence>
<evidence type="ECO:0000313" key="9">
    <source>
        <dbReference type="Proteomes" id="UP000265411"/>
    </source>
</evidence>
<keyword evidence="4 7" id="KW-0812">Transmembrane</keyword>
<name>A0A395R4M9_9PSED</name>
<evidence type="ECO:0000313" key="8">
    <source>
        <dbReference type="EMBL" id="RGP55057.1"/>
    </source>
</evidence>
<dbReference type="PANTHER" id="PTHR33452:SF1">
    <property type="entry name" value="INNER MEMBRANE PROTEIN YPHA-RELATED"/>
    <property type="match status" value="1"/>
</dbReference>
<feature type="transmembrane region" description="Helical" evidence="7">
    <location>
        <begin position="107"/>
        <end position="128"/>
    </location>
</feature>
<dbReference type="InterPro" id="IPR032808">
    <property type="entry name" value="DoxX"/>
</dbReference>
<organism evidence="8 9">
    <name type="scientific">Pseudomonas abyssi</name>
    <dbReference type="NCBI Taxonomy" id="170540"/>
    <lineage>
        <taxon>Bacteria</taxon>
        <taxon>Pseudomonadati</taxon>
        <taxon>Pseudomonadota</taxon>
        <taxon>Gammaproteobacteria</taxon>
        <taxon>Pseudomonadales</taxon>
        <taxon>Pseudomonadaceae</taxon>
        <taxon>Pseudomonas</taxon>
    </lineage>
</organism>
<dbReference type="EMBL" id="LMAZ01000002">
    <property type="protein sequence ID" value="RGP55057.1"/>
    <property type="molecule type" value="Genomic_DNA"/>
</dbReference>
<evidence type="ECO:0000256" key="7">
    <source>
        <dbReference type="SAM" id="Phobius"/>
    </source>
</evidence>
<evidence type="ECO:0000256" key="5">
    <source>
        <dbReference type="ARBA" id="ARBA00022989"/>
    </source>
</evidence>
<evidence type="ECO:0000256" key="1">
    <source>
        <dbReference type="ARBA" id="ARBA00004651"/>
    </source>
</evidence>
<comment type="caution">
    <text evidence="8">The sequence shown here is derived from an EMBL/GenBank/DDBJ whole genome shotgun (WGS) entry which is preliminary data.</text>
</comment>
<keyword evidence="6 7" id="KW-0472">Membrane</keyword>
<evidence type="ECO:0000256" key="2">
    <source>
        <dbReference type="ARBA" id="ARBA00006679"/>
    </source>
</evidence>
<keyword evidence="3" id="KW-1003">Cell membrane</keyword>
<evidence type="ECO:0000256" key="6">
    <source>
        <dbReference type="ARBA" id="ARBA00023136"/>
    </source>
</evidence>
<evidence type="ECO:0000256" key="4">
    <source>
        <dbReference type="ARBA" id="ARBA00022692"/>
    </source>
</evidence>
<keyword evidence="9" id="KW-1185">Reference proteome</keyword>
<gene>
    <name evidence="8" type="ORF">ASB58_08205</name>
</gene>
<dbReference type="InterPro" id="IPR051907">
    <property type="entry name" value="DoxX-like_oxidoreductase"/>
</dbReference>
<protein>
    <recommendedName>
        <fullName evidence="10">Oxidoreductase</fullName>
    </recommendedName>
</protein>
<dbReference type="PANTHER" id="PTHR33452">
    <property type="entry name" value="OXIDOREDUCTASE CATD-RELATED"/>
    <property type="match status" value="1"/>
</dbReference>
<dbReference type="GO" id="GO:0005886">
    <property type="term" value="C:plasma membrane"/>
    <property type="evidence" value="ECO:0007669"/>
    <property type="project" value="UniProtKB-SubCell"/>
</dbReference>
<dbReference type="AlphaFoldDB" id="A0A395R4M9"/>
<evidence type="ECO:0008006" key="10">
    <source>
        <dbReference type="Google" id="ProtNLM"/>
    </source>
</evidence>
<dbReference type="Pfam" id="PF07681">
    <property type="entry name" value="DoxX"/>
    <property type="match status" value="1"/>
</dbReference>
<dbReference type="Proteomes" id="UP000265411">
    <property type="component" value="Unassembled WGS sequence"/>
</dbReference>
<sequence>MAVTLPPRPSVALSNEVIIMLSPSAYRSLQAPLQDGLLLAARVFPGAVFWQSGRTKVDGWQLNDTALFLFQEEYQLPLIDPAAAAALATLGEHLLPVMLLMGLATRLGAAGLLIMTLVIQLLVYPSAWATHGTWAVPLLLLMLQGGGRLSLDHLFTRWRAPPQAPLCTAP</sequence>